<sequence length="396" mass="42425">MERMVIAGGGLAAVRTCEQLRSRGYTGELVMLCAEPHPPYDRPPLSKAALTEEEHDSTFPTDYAELSVDVRLGVAATGLDPASRTVRTSEGELSYDTLVIATGASPVRLPGPGRQFTVRTVDDAVRLRAELKPGQRVVLVGASWISAEVATAALRQGCSVTCVEAGPAPLAAALGPAVGSRFLPWWSEVDLRLDTGVAEVTETGVRLTDGGHVDADVVVVGVGVRPDTGWLEGSGIELDRGVVVDEHLRTSLPGVLALGDVAVRWSPRWNTRLRVEHWDDAREAARTVAGVALHDPSCGEPLPVHDPIPYFWSDQFGHKIQYVGHHGPDDTLVVRGDGGERWSAAWLTPDGRLTAHLSIDSPRQMVDARMAIQAGVRPDEAALRDPEAKLAPSRGK</sequence>
<keyword evidence="8" id="KW-1185">Reference proteome</keyword>
<reference evidence="8" key="1">
    <citation type="journal article" date="2017" name="Acta Aliment.">
        <title>Plant polysaccharide degrading enzyme system of Thermpbifida cellulosilytica TB100 revealed by de novo genome project data.</title>
        <authorList>
            <person name="Toth A."/>
            <person name="Baka E."/>
            <person name="Luzics S."/>
            <person name="Bata-Vidacs I."/>
            <person name="Nagy I."/>
            <person name="Balint B."/>
            <person name="Herceg R."/>
            <person name="Olasz F."/>
            <person name="Wilk T."/>
            <person name="Nagy T."/>
            <person name="Kriszt B."/>
            <person name="Nagy I."/>
            <person name="Kukolya J."/>
        </authorList>
    </citation>
    <scope>NUCLEOTIDE SEQUENCE [LARGE SCALE GENOMIC DNA]</scope>
    <source>
        <strain evidence="8">TB100</strain>
    </source>
</reference>
<comment type="cofactor">
    <cofactor evidence="1">
        <name>FAD</name>
        <dbReference type="ChEBI" id="CHEBI:57692"/>
    </cofactor>
</comment>
<dbReference type="AlphaFoldDB" id="A0A147KKH8"/>
<dbReference type="Pfam" id="PF14759">
    <property type="entry name" value="Reductase_C"/>
    <property type="match status" value="1"/>
</dbReference>
<dbReference type="Pfam" id="PF07992">
    <property type="entry name" value="Pyr_redox_2"/>
    <property type="match status" value="1"/>
</dbReference>
<dbReference type="Proteomes" id="UP000074382">
    <property type="component" value="Unassembled WGS sequence"/>
</dbReference>
<accession>A0A147KKH8</accession>
<gene>
    <name evidence="7" type="ORF">AC529_05050</name>
</gene>
<dbReference type="SUPFAM" id="SSF51905">
    <property type="entry name" value="FAD/NAD(P)-binding domain"/>
    <property type="match status" value="2"/>
</dbReference>
<name>A0A147KKH8_THECS</name>
<evidence type="ECO:0000259" key="6">
    <source>
        <dbReference type="Pfam" id="PF14759"/>
    </source>
</evidence>
<dbReference type="GO" id="GO:0016651">
    <property type="term" value="F:oxidoreductase activity, acting on NAD(P)H"/>
    <property type="evidence" value="ECO:0007669"/>
    <property type="project" value="TreeGrafter"/>
</dbReference>
<dbReference type="EMBL" id="LGEM01000020">
    <property type="protein sequence ID" value="KUP97812.1"/>
    <property type="molecule type" value="Genomic_DNA"/>
</dbReference>
<dbReference type="InterPro" id="IPR050446">
    <property type="entry name" value="FAD-oxidoreductase/Apoptosis"/>
</dbReference>
<dbReference type="GO" id="GO:0005737">
    <property type="term" value="C:cytoplasm"/>
    <property type="evidence" value="ECO:0007669"/>
    <property type="project" value="TreeGrafter"/>
</dbReference>
<keyword evidence="2" id="KW-0285">Flavoprotein</keyword>
<keyword evidence="4" id="KW-0560">Oxidoreductase</keyword>
<evidence type="ECO:0000313" key="7">
    <source>
        <dbReference type="EMBL" id="KUP97812.1"/>
    </source>
</evidence>
<dbReference type="PRINTS" id="PR00469">
    <property type="entry name" value="PNDRDTASEII"/>
</dbReference>
<dbReference type="RefSeq" id="WP_068755247.1">
    <property type="nucleotide sequence ID" value="NZ_KQ950181.1"/>
</dbReference>
<dbReference type="InterPro" id="IPR016156">
    <property type="entry name" value="FAD/NAD-linked_Rdtase_dimer_sf"/>
</dbReference>
<proteinExistence type="predicted"/>
<evidence type="ECO:0000256" key="4">
    <source>
        <dbReference type="ARBA" id="ARBA00023002"/>
    </source>
</evidence>
<feature type="domain" description="Reductase C-terminal" evidence="6">
    <location>
        <begin position="310"/>
        <end position="391"/>
    </location>
</feature>
<feature type="domain" description="FAD/NAD(P)-binding" evidence="5">
    <location>
        <begin position="3"/>
        <end position="284"/>
    </location>
</feature>
<protein>
    <submittedName>
        <fullName evidence="7">Oxidoreductase</fullName>
    </submittedName>
</protein>
<dbReference type="InterPro" id="IPR028202">
    <property type="entry name" value="Reductase_C"/>
</dbReference>
<comment type="caution">
    <text evidence="7">The sequence shown here is derived from an EMBL/GenBank/DDBJ whole genome shotgun (WGS) entry which is preliminary data.</text>
</comment>
<dbReference type="STRING" id="665004.AC529_05050"/>
<dbReference type="OrthoDB" id="1145at2"/>
<dbReference type="SUPFAM" id="SSF55424">
    <property type="entry name" value="FAD/NAD-linked reductases, dimerisation (C-terminal) domain"/>
    <property type="match status" value="1"/>
</dbReference>
<dbReference type="InterPro" id="IPR023753">
    <property type="entry name" value="FAD/NAD-binding_dom"/>
</dbReference>
<dbReference type="PANTHER" id="PTHR43557">
    <property type="entry name" value="APOPTOSIS-INDUCING FACTOR 1"/>
    <property type="match status" value="1"/>
</dbReference>
<dbReference type="PANTHER" id="PTHR43557:SF2">
    <property type="entry name" value="RIESKE DOMAIN-CONTAINING PROTEIN-RELATED"/>
    <property type="match status" value="1"/>
</dbReference>
<dbReference type="InterPro" id="IPR036188">
    <property type="entry name" value="FAD/NAD-bd_sf"/>
</dbReference>
<evidence type="ECO:0000259" key="5">
    <source>
        <dbReference type="Pfam" id="PF07992"/>
    </source>
</evidence>
<dbReference type="Gene3D" id="3.50.50.60">
    <property type="entry name" value="FAD/NAD(P)-binding domain"/>
    <property type="match status" value="2"/>
</dbReference>
<dbReference type="Gene3D" id="3.30.390.30">
    <property type="match status" value="1"/>
</dbReference>
<keyword evidence="3" id="KW-0274">FAD</keyword>
<dbReference type="PRINTS" id="PR00368">
    <property type="entry name" value="FADPNR"/>
</dbReference>
<evidence type="ECO:0000256" key="2">
    <source>
        <dbReference type="ARBA" id="ARBA00022630"/>
    </source>
</evidence>
<organism evidence="7 8">
    <name type="scientific">Thermobifida cellulosilytica TB100</name>
    <dbReference type="NCBI Taxonomy" id="665004"/>
    <lineage>
        <taxon>Bacteria</taxon>
        <taxon>Bacillati</taxon>
        <taxon>Actinomycetota</taxon>
        <taxon>Actinomycetes</taxon>
        <taxon>Streptosporangiales</taxon>
        <taxon>Nocardiopsidaceae</taxon>
        <taxon>Thermobifida</taxon>
    </lineage>
</organism>
<evidence type="ECO:0000256" key="3">
    <source>
        <dbReference type="ARBA" id="ARBA00022827"/>
    </source>
</evidence>
<dbReference type="PATRIC" id="fig|665004.4.peg.1796"/>
<evidence type="ECO:0000256" key="1">
    <source>
        <dbReference type="ARBA" id="ARBA00001974"/>
    </source>
</evidence>
<evidence type="ECO:0000313" key="8">
    <source>
        <dbReference type="Proteomes" id="UP000074382"/>
    </source>
</evidence>